<proteinExistence type="predicted"/>
<evidence type="ECO:0000313" key="1">
    <source>
        <dbReference type="EMBL" id="KAI8549519.1"/>
    </source>
</evidence>
<dbReference type="EMBL" id="CM046393">
    <property type="protein sequence ID" value="KAI8549519.1"/>
    <property type="molecule type" value="Genomic_DNA"/>
</dbReference>
<comment type="caution">
    <text evidence="1">The sequence shown here is derived from an EMBL/GenBank/DDBJ whole genome shotgun (WGS) entry which is preliminary data.</text>
</comment>
<evidence type="ECO:0000313" key="2">
    <source>
        <dbReference type="Proteomes" id="UP001062846"/>
    </source>
</evidence>
<organism evidence="1 2">
    <name type="scientific">Rhododendron molle</name>
    <name type="common">Chinese azalea</name>
    <name type="synonym">Azalea mollis</name>
    <dbReference type="NCBI Taxonomy" id="49168"/>
    <lineage>
        <taxon>Eukaryota</taxon>
        <taxon>Viridiplantae</taxon>
        <taxon>Streptophyta</taxon>
        <taxon>Embryophyta</taxon>
        <taxon>Tracheophyta</taxon>
        <taxon>Spermatophyta</taxon>
        <taxon>Magnoliopsida</taxon>
        <taxon>eudicotyledons</taxon>
        <taxon>Gunneridae</taxon>
        <taxon>Pentapetalae</taxon>
        <taxon>asterids</taxon>
        <taxon>Ericales</taxon>
        <taxon>Ericaceae</taxon>
        <taxon>Ericoideae</taxon>
        <taxon>Rhodoreae</taxon>
        <taxon>Rhododendron</taxon>
    </lineage>
</organism>
<sequence>MSLTIRLHTTTTNLNPRTPINTKKFKNHLYITKFPSKPNSYSNPFATQFISSKKMSSLVVKSSLIDPDGGSLVDLVVSESNRGSKTQEAESMHKVKLTKIDLEWVHVLSEGWASPLKGFMREDEYLQSLHFNFLRMGDGSIVNMSLPIVLAIGDEDKERIGGSPDVALLGPDGDLVGILRSIEIYKHHKEERIARTWGTTAPGLPYVEEVITSAGNWLIGGDLEVLKHIKYNDGLDNYRLSPEQLRKEFDKRQADAVFAFQLRNPVHNGHALLMNDTRKRLLEMGFKNPILLLHPLGGFTKADDVPLDVRMEQHSKVNVANFHILLALLGLLPDLTDKDSVNAQVLEDGVLDPETTIVAIFPSPMHYAGPTEVQWHAKARINAGANFYIVGRDPAGMGHPIEKRDLYDPDHGKKVLSMAPGLEKLNILPFRVAAYDTVGKKMAFFDPSRAKDFLFISGTKMRTYARTGENPPDGFMCPGGWEVLVKYYESLQTEDATPKAAVSST</sequence>
<accession>A0ACC0N9P0</accession>
<gene>
    <name evidence="1" type="ORF">RHMOL_Rhmol06G0031000</name>
</gene>
<protein>
    <submittedName>
        <fullName evidence="1">Uncharacterized protein</fullName>
    </submittedName>
</protein>
<keyword evidence="2" id="KW-1185">Reference proteome</keyword>
<dbReference type="Proteomes" id="UP001062846">
    <property type="component" value="Chromosome 6"/>
</dbReference>
<reference evidence="1" key="1">
    <citation type="submission" date="2022-02" db="EMBL/GenBank/DDBJ databases">
        <title>Plant Genome Project.</title>
        <authorList>
            <person name="Zhang R.-G."/>
        </authorList>
    </citation>
    <scope>NUCLEOTIDE SEQUENCE</scope>
    <source>
        <strain evidence="1">AT1</strain>
    </source>
</reference>
<name>A0ACC0N9P0_RHOML</name>